<dbReference type="Pfam" id="PF05055">
    <property type="entry name" value="DUF677"/>
    <property type="match status" value="1"/>
</dbReference>
<evidence type="ECO:0000313" key="8">
    <source>
        <dbReference type="EMBL" id="KAG2301524.1"/>
    </source>
</evidence>
<evidence type="ECO:0000256" key="5">
    <source>
        <dbReference type="ARBA" id="ARBA00023136"/>
    </source>
</evidence>
<keyword evidence="5" id="KW-0472">Membrane</keyword>
<evidence type="ECO:0000256" key="4">
    <source>
        <dbReference type="ARBA" id="ARBA00022989"/>
    </source>
</evidence>
<comment type="similarity">
    <text evidence="2">Belongs to the UPF0496 family.</text>
</comment>
<evidence type="ECO:0000256" key="2">
    <source>
        <dbReference type="ARBA" id="ARBA00009074"/>
    </source>
</evidence>
<dbReference type="AlphaFoldDB" id="A0A8X7SCQ6"/>
<dbReference type="Gene3D" id="1.20.1170.10">
    <property type="match status" value="1"/>
</dbReference>
<dbReference type="OrthoDB" id="1093641at2759"/>
<feature type="coiled-coil region" evidence="6">
    <location>
        <begin position="326"/>
        <end position="353"/>
    </location>
</feature>
<keyword evidence="9" id="KW-1185">Reference proteome</keyword>
<sequence length="378" mass="42825">MGGFICLVLGLMGKSSSSCPFRNCPCRNLGKRIREKTQASYESAWQKDPELKSFDSSLNLQTSKFITSVAGKNENLSIDSLTHVCGFIKDQNQEVVNTIIGDNEDVWKNEEVKSLVDLHFESTSRTLNFFENCIKKAESRVVDFRVAINIYETESESGGSMTNKYAETLEKLNKVTNMEDPFGEDFAKQYESLRKEHEMILEKIGELQVKFEKKQKNVNTLKKVVQSISLIAFASLLFLSLALPPTHAVVGNVALGLTPSIGPAGIWVRQMMNNRDEALERQIHLLRSMDTKVNIQSMEKIRDLLEKLPSQIKSISQTVETAVHNIEEEAMKMQKIIKEVNEFDEQIKSVREEVASCSKCITEGKSRVQTQMTSPRKW</sequence>
<feature type="signal peptide" evidence="7">
    <location>
        <begin position="1"/>
        <end position="18"/>
    </location>
</feature>
<keyword evidence="6" id="KW-0175">Coiled coil</keyword>
<evidence type="ECO:0000256" key="7">
    <source>
        <dbReference type="SAM" id="SignalP"/>
    </source>
</evidence>
<dbReference type="EMBL" id="JAAMPC010000007">
    <property type="protein sequence ID" value="KAG2301524.1"/>
    <property type="molecule type" value="Genomic_DNA"/>
</dbReference>
<reference evidence="8 9" key="1">
    <citation type="submission" date="2020-02" db="EMBL/GenBank/DDBJ databases">
        <authorList>
            <person name="Ma Q."/>
            <person name="Huang Y."/>
            <person name="Song X."/>
            <person name="Pei D."/>
        </authorList>
    </citation>
    <scope>NUCLEOTIDE SEQUENCE [LARGE SCALE GENOMIC DNA]</scope>
    <source>
        <strain evidence="8">Sxm20200214</strain>
        <tissue evidence="8">Leaf</tissue>
    </source>
</reference>
<evidence type="ECO:0000256" key="6">
    <source>
        <dbReference type="SAM" id="Coils"/>
    </source>
</evidence>
<organism evidence="8 9">
    <name type="scientific">Brassica carinata</name>
    <name type="common">Ethiopian mustard</name>
    <name type="synonym">Abyssinian cabbage</name>
    <dbReference type="NCBI Taxonomy" id="52824"/>
    <lineage>
        <taxon>Eukaryota</taxon>
        <taxon>Viridiplantae</taxon>
        <taxon>Streptophyta</taxon>
        <taxon>Embryophyta</taxon>
        <taxon>Tracheophyta</taxon>
        <taxon>Spermatophyta</taxon>
        <taxon>Magnoliopsida</taxon>
        <taxon>eudicotyledons</taxon>
        <taxon>Gunneridae</taxon>
        <taxon>Pentapetalae</taxon>
        <taxon>rosids</taxon>
        <taxon>malvids</taxon>
        <taxon>Brassicales</taxon>
        <taxon>Brassicaceae</taxon>
        <taxon>Brassiceae</taxon>
        <taxon>Brassica</taxon>
    </lineage>
</organism>
<accession>A0A8X7SCQ6</accession>
<protein>
    <submittedName>
        <fullName evidence="8">Uncharacterized protein</fullName>
    </submittedName>
</protein>
<evidence type="ECO:0000256" key="1">
    <source>
        <dbReference type="ARBA" id="ARBA00004141"/>
    </source>
</evidence>
<dbReference type="PANTHER" id="PTHR31113:SF13">
    <property type="entry name" value="(RAPE) HYPOTHETICAL PROTEIN"/>
    <property type="match status" value="1"/>
</dbReference>
<comment type="subcellular location">
    <subcellularLocation>
        <location evidence="1">Membrane</location>
        <topology evidence="1">Multi-pass membrane protein</topology>
    </subcellularLocation>
</comment>
<dbReference type="GO" id="GO:0016020">
    <property type="term" value="C:membrane"/>
    <property type="evidence" value="ECO:0007669"/>
    <property type="project" value="UniProtKB-SubCell"/>
</dbReference>
<evidence type="ECO:0000256" key="3">
    <source>
        <dbReference type="ARBA" id="ARBA00022692"/>
    </source>
</evidence>
<dbReference type="Proteomes" id="UP000886595">
    <property type="component" value="Unassembled WGS sequence"/>
</dbReference>
<name>A0A8X7SCQ6_BRACI</name>
<proteinExistence type="inferred from homology"/>
<dbReference type="PANTHER" id="PTHR31113">
    <property type="entry name" value="UPF0496 PROTEIN 3-RELATED"/>
    <property type="match status" value="1"/>
</dbReference>
<dbReference type="InterPro" id="IPR007749">
    <property type="entry name" value="DUF677"/>
</dbReference>
<keyword evidence="4" id="KW-1133">Transmembrane helix</keyword>
<evidence type="ECO:0000313" key="9">
    <source>
        <dbReference type="Proteomes" id="UP000886595"/>
    </source>
</evidence>
<keyword evidence="7" id="KW-0732">Signal</keyword>
<feature type="chain" id="PRO_5036498396" evidence="7">
    <location>
        <begin position="19"/>
        <end position="378"/>
    </location>
</feature>
<gene>
    <name evidence="8" type="ORF">Bca52824_030175</name>
</gene>
<keyword evidence="3" id="KW-0812">Transmembrane</keyword>
<comment type="caution">
    <text evidence="8">The sequence shown here is derived from an EMBL/GenBank/DDBJ whole genome shotgun (WGS) entry which is preliminary data.</text>
</comment>